<dbReference type="RefSeq" id="WP_190785247.1">
    <property type="nucleotide sequence ID" value="NZ_JACWZZ010000003.1"/>
</dbReference>
<dbReference type="PANTHER" id="PTHR46312">
    <property type="entry name" value="NACHT DOMAIN-CONTAINING PROTEIN"/>
    <property type="match status" value="1"/>
</dbReference>
<organism evidence="2 3">
    <name type="scientific">Hymenobacter duratus</name>
    <dbReference type="NCBI Taxonomy" id="2771356"/>
    <lineage>
        <taxon>Bacteria</taxon>
        <taxon>Pseudomonadati</taxon>
        <taxon>Bacteroidota</taxon>
        <taxon>Cytophagia</taxon>
        <taxon>Cytophagales</taxon>
        <taxon>Hymenobacteraceae</taxon>
        <taxon>Hymenobacter</taxon>
    </lineage>
</organism>
<dbReference type="SUPFAM" id="SSF52540">
    <property type="entry name" value="P-loop containing nucleoside triphosphate hydrolases"/>
    <property type="match status" value="1"/>
</dbReference>
<evidence type="ECO:0000259" key="1">
    <source>
        <dbReference type="PROSITE" id="PS50837"/>
    </source>
</evidence>
<dbReference type="Gene3D" id="3.40.50.300">
    <property type="entry name" value="P-loop containing nucleotide triphosphate hydrolases"/>
    <property type="match status" value="1"/>
</dbReference>
<dbReference type="PROSITE" id="PS50837">
    <property type="entry name" value="NACHT"/>
    <property type="match status" value="1"/>
</dbReference>
<dbReference type="EMBL" id="JACWZZ010000003">
    <property type="protein sequence ID" value="MBD2716279.1"/>
    <property type="molecule type" value="Genomic_DNA"/>
</dbReference>
<proteinExistence type="predicted"/>
<protein>
    <submittedName>
        <fullName evidence="2">NACHT domain-containing protein</fullName>
    </submittedName>
</protein>
<dbReference type="Pfam" id="PF05729">
    <property type="entry name" value="NACHT"/>
    <property type="match status" value="1"/>
</dbReference>
<name>A0ABR8JNC7_9BACT</name>
<dbReference type="InterPro" id="IPR007111">
    <property type="entry name" value="NACHT_NTPase"/>
</dbReference>
<dbReference type="Proteomes" id="UP000642468">
    <property type="component" value="Unassembled WGS sequence"/>
</dbReference>
<sequence length="499" mass="58340">MLDYILSDLLNVRSIVNSFVDKRELQSQLEKYVQEQYVRNKSIKNSLFRNEPVEFYRSYVPLTIQNKSLGIMSDSLLSVLKKFNQIIIIGNAGSGKTTLLRHLVLECIKENDSIPVSVNLRSYNALENTFENYVSKLVSEQYYKEVKLMFGHRKFTFVMDGFDEIRYDNDELFIGQIQDFINKYNQEKFVITSRPGTNVQSLDGFYVFNIKELNENDVYYYLNMMVDSGLDGLKISNALTNNRRLVETINTPLLISLFALFINNNNEIPDKKSVYFRAILDSLLSKHDSVSKLGYIRERLSGLSKDEIESVSTVLAFRAFSFSKYQYSKDELYHEFQIIKKIRGFDFDNEKLLYDLIVAVNILNEDGLYYSFQHVLLMEYLAALFVSRTGEMKPKFYEKLVDNNGVDISVSILEFFYELDRFSFVKYYYVPMLELIVSGQRNENYSNFLAIKTFAVSHFIGDNYDNEYFNKFMASSLINSLKSEYENNFTNDFDELFGL</sequence>
<reference evidence="2 3" key="1">
    <citation type="submission" date="2020-09" db="EMBL/GenBank/DDBJ databases">
        <authorList>
            <person name="Kim M.K."/>
        </authorList>
    </citation>
    <scope>NUCLEOTIDE SEQUENCE [LARGE SCALE GENOMIC DNA]</scope>
    <source>
        <strain evidence="2 3">BT646</strain>
    </source>
</reference>
<feature type="domain" description="NACHT" evidence="1">
    <location>
        <begin position="84"/>
        <end position="196"/>
    </location>
</feature>
<keyword evidence="3" id="KW-1185">Reference proteome</keyword>
<gene>
    <name evidence="2" type="ORF">IC231_14645</name>
</gene>
<dbReference type="InterPro" id="IPR027417">
    <property type="entry name" value="P-loop_NTPase"/>
</dbReference>
<dbReference type="PANTHER" id="PTHR46312:SF2">
    <property type="entry name" value="NUCLEOTIDE-BINDING OLIGOMERIZATION DOMAIN-CONTAINING PROTEIN 2-LIKE"/>
    <property type="match status" value="1"/>
</dbReference>
<evidence type="ECO:0000313" key="2">
    <source>
        <dbReference type="EMBL" id="MBD2716279.1"/>
    </source>
</evidence>
<evidence type="ECO:0000313" key="3">
    <source>
        <dbReference type="Proteomes" id="UP000642468"/>
    </source>
</evidence>
<comment type="caution">
    <text evidence="2">The sequence shown here is derived from an EMBL/GenBank/DDBJ whole genome shotgun (WGS) entry which is preliminary data.</text>
</comment>
<accession>A0ABR8JNC7</accession>